<keyword evidence="3" id="KW-1185">Reference proteome</keyword>
<feature type="transmembrane region" description="Helical" evidence="1">
    <location>
        <begin position="18"/>
        <end position="38"/>
    </location>
</feature>
<feature type="transmembrane region" description="Helical" evidence="1">
    <location>
        <begin position="120"/>
        <end position="139"/>
    </location>
</feature>
<keyword evidence="1" id="KW-0472">Membrane</keyword>
<accession>A0A9W4E334</accession>
<comment type="caution">
    <text evidence="2">The sequence shown here is derived from an EMBL/GenBank/DDBJ whole genome shotgun (WGS) entry which is preliminary data.</text>
</comment>
<dbReference type="RefSeq" id="WP_205045985.1">
    <property type="nucleotide sequence ID" value="NZ_CAJVAX010000004.1"/>
</dbReference>
<evidence type="ECO:0000256" key="1">
    <source>
        <dbReference type="SAM" id="Phobius"/>
    </source>
</evidence>
<gene>
    <name evidence="2" type="ORF">SBRY_120122</name>
</gene>
<feature type="transmembrane region" description="Helical" evidence="1">
    <location>
        <begin position="50"/>
        <end position="69"/>
    </location>
</feature>
<dbReference type="AlphaFoldDB" id="A0A9W4E334"/>
<evidence type="ECO:0000313" key="3">
    <source>
        <dbReference type="Proteomes" id="UP001153328"/>
    </source>
</evidence>
<name>A0A9W4E334_9ACTN</name>
<dbReference type="EMBL" id="CAJVAX010000004">
    <property type="protein sequence ID" value="CAG7618281.1"/>
    <property type="molecule type" value="Genomic_DNA"/>
</dbReference>
<keyword evidence="1" id="KW-1133">Transmembrane helix</keyword>
<reference evidence="2" key="1">
    <citation type="submission" date="2021-06" db="EMBL/GenBank/DDBJ databases">
        <authorList>
            <person name="Arsene-Ploetze F."/>
        </authorList>
    </citation>
    <scope>NUCLEOTIDE SEQUENCE</scope>
    <source>
        <strain evidence="2">SBRY1</strain>
    </source>
</reference>
<keyword evidence="1" id="KW-0812">Transmembrane</keyword>
<dbReference type="Proteomes" id="UP001153328">
    <property type="component" value="Unassembled WGS sequence"/>
</dbReference>
<organism evidence="2 3">
    <name type="scientific">Actinacidiphila bryophytorum</name>
    <dbReference type="NCBI Taxonomy" id="1436133"/>
    <lineage>
        <taxon>Bacteria</taxon>
        <taxon>Bacillati</taxon>
        <taxon>Actinomycetota</taxon>
        <taxon>Actinomycetes</taxon>
        <taxon>Kitasatosporales</taxon>
        <taxon>Streptomycetaceae</taxon>
        <taxon>Actinacidiphila</taxon>
    </lineage>
</organism>
<proteinExistence type="predicted"/>
<protein>
    <submittedName>
        <fullName evidence="2">Uncharacterized protein</fullName>
    </submittedName>
</protein>
<evidence type="ECO:0000313" key="2">
    <source>
        <dbReference type="EMBL" id="CAG7618281.1"/>
    </source>
</evidence>
<feature type="transmembrane region" description="Helical" evidence="1">
    <location>
        <begin position="76"/>
        <end position="94"/>
    </location>
</feature>
<sequence length="155" mass="15504">MTGEGGIQTRGRTTAGTLWRAAVVLAVAAGAVAAGSWAGSRLVGYDTRLGMVPAVPAAFAVGVLSVLWLRARNGFVAGPLLGTLLAVLSGAQLLHDHRGVVAGGAVHLVRSGMGVYEESLLAAGTVAAVVCVVIAAVSGHRHPRQDPPQDAPASA</sequence>